<name>A0ABT2U2D0_9FIRM</name>
<gene>
    <name evidence="1" type="ORF">OCV66_05860</name>
</gene>
<comment type="caution">
    <text evidence="1">The sequence shown here is derived from an EMBL/GenBank/DDBJ whole genome shotgun (WGS) entry which is preliminary data.</text>
</comment>
<organism evidence="1 2">
    <name type="scientific">Agathobaculum ammoniilyticum</name>
    <dbReference type="NCBI Taxonomy" id="2981778"/>
    <lineage>
        <taxon>Bacteria</taxon>
        <taxon>Bacillati</taxon>
        <taxon>Bacillota</taxon>
        <taxon>Clostridia</taxon>
        <taxon>Eubacteriales</taxon>
        <taxon>Butyricicoccaceae</taxon>
        <taxon>Agathobaculum</taxon>
    </lineage>
</organism>
<dbReference type="EMBL" id="JAOQJE010000004">
    <property type="protein sequence ID" value="MCU6788617.1"/>
    <property type="molecule type" value="Genomic_DNA"/>
</dbReference>
<keyword evidence="2" id="KW-1185">Reference proteome</keyword>
<evidence type="ECO:0000313" key="2">
    <source>
        <dbReference type="Proteomes" id="UP001652397"/>
    </source>
</evidence>
<reference evidence="1 2" key="1">
    <citation type="journal article" date="2021" name="ISME Commun">
        <title>Automated analysis of genomic sequences facilitates high-throughput and comprehensive description of bacteria.</title>
        <authorList>
            <person name="Hitch T.C.A."/>
        </authorList>
    </citation>
    <scope>NUCLEOTIDE SEQUENCE [LARGE SCALE GENOMIC DNA]</scope>
    <source>
        <strain evidence="1 2">Sanger_34</strain>
    </source>
</reference>
<protein>
    <submittedName>
        <fullName evidence="1">Uncharacterized protein</fullName>
    </submittedName>
</protein>
<sequence length="110" mass="11874">MIHGGGGPKIITGSYTGDGTATRTISLGVHPEMVLVLCAEYSIGDPYSDAYGGMASRDWPAKTYNWRREIAAVTDNGFVVHNKTSSSTSDPYSDVNANTSGLHYNYVVFY</sequence>
<dbReference type="Proteomes" id="UP001652397">
    <property type="component" value="Unassembled WGS sequence"/>
</dbReference>
<accession>A0ABT2U2D0</accession>
<evidence type="ECO:0000313" key="1">
    <source>
        <dbReference type="EMBL" id="MCU6788617.1"/>
    </source>
</evidence>
<proteinExistence type="predicted"/>